<accession>A0A5N5KWN5</accession>
<evidence type="ECO:0000313" key="2">
    <source>
        <dbReference type="Proteomes" id="UP000326939"/>
    </source>
</evidence>
<protein>
    <submittedName>
        <fullName evidence="1">Uncharacterized protein</fullName>
    </submittedName>
</protein>
<reference evidence="2" key="1">
    <citation type="journal article" date="2019" name="Gigascience">
        <title>De novo genome assembly of the endangered Acer yangbiense, a plant species with extremely small populations endemic to Yunnan Province, China.</title>
        <authorList>
            <person name="Yang J."/>
            <person name="Wariss H.M."/>
            <person name="Tao L."/>
            <person name="Zhang R."/>
            <person name="Yun Q."/>
            <person name="Hollingsworth P."/>
            <person name="Dao Z."/>
            <person name="Luo G."/>
            <person name="Guo H."/>
            <person name="Ma Y."/>
            <person name="Sun W."/>
        </authorList>
    </citation>
    <scope>NUCLEOTIDE SEQUENCE [LARGE SCALE GENOMIC DNA]</scope>
    <source>
        <strain evidence="2">cv. br00</strain>
    </source>
</reference>
<proteinExistence type="predicted"/>
<dbReference type="EMBL" id="VDCV01000011">
    <property type="protein sequence ID" value="KAB5534810.1"/>
    <property type="molecule type" value="Genomic_DNA"/>
</dbReference>
<keyword evidence="2" id="KW-1185">Reference proteome</keyword>
<evidence type="ECO:0000313" key="1">
    <source>
        <dbReference type="EMBL" id="KAB5534810.1"/>
    </source>
</evidence>
<organism evidence="1 2">
    <name type="scientific">Salix brachista</name>
    <dbReference type="NCBI Taxonomy" id="2182728"/>
    <lineage>
        <taxon>Eukaryota</taxon>
        <taxon>Viridiplantae</taxon>
        <taxon>Streptophyta</taxon>
        <taxon>Embryophyta</taxon>
        <taxon>Tracheophyta</taxon>
        <taxon>Spermatophyta</taxon>
        <taxon>Magnoliopsida</taxon>
        <taxon>eudicotyledons</taxon>
        <taxon>Gunneridae</taxon>
        <taxon>Pentapetalae</taxon>
        <taxon>rosids</taxon>
        <taxon>fabids</taxon>
        <taxon>Malpighiales</taxon>
        <taxon>Salicaceae</taxon>
        <taxon>Saliceae</taxon>
        <taxon>Salix</taxon>
    </lineage>
</organism>
<dbReference type="InterPro" id="IPR044599">
    <property type="entry name" value="CAF1P_plant"/>
</dbReference>
<comment type="caution">
    <text evidence="1">The sequence shown here is derived from an EMBL/GenBank/DDBJ whole genome shotgun (WGS) entry which is preliminary data.</text>
</comment>
<name>A0A5N5KWN5_9ROSI</name>
<dbReference type="PANTHER" id="PTHR46247:SF4">
    <property type="entry name" value="CRS2-ASSOCIATED FACTOR 2, MITOCHONDRIAL"/>
    <property type="match status" value="1"/>
</dbReference>
<gene>
    <name evidence="1" type="ORF">DKX38_017896</name>
</gene>
<dbReference type="PANTHER" id="PTHR46247">
    <property type="entry name" value="CRS2-ASSOCIATED FACTOR 1, CHLOROPLASTIC"/>
    <property type="match status" value="1"/>
</dbReference>
<sequence length="144" mass="16361">MLWKPYEPIYPKLVKNVADGLTFEERKEMRNGGLNYVPWMKLSRIMNGPLMRPFIPKNAGFGAPCSYSIQGRAEYSLEGQKKSGAGTINCLSMNFSYLTKLEIGVCLFWIHAQLTETTWIGLLRILYGYLACCEIKPTIHHPSP</sequence>
<dbReference type="GO" id="GO:0000373">
    <property type="term" value="P:Group II intron splicing"/>
    <property type="evidence" value="ECO:0007669"/>
    <property type="project" value="InterPro"/>
</dbReference>
<dbReference type="AlphaFoldDB" id="A0A5N5KWN5"/>
<dbReference type="Proteomes" id="UP000326939">
    <property type="component" value="Chromosome 11"/>
</dbReference>